<evidence type="ECO:0000259" key="4">
    <source>
        <dbReference type="Pfam" id="PF04536"/>
    </source>
</evidence>
<dbReference type="KEGG" id="ole:K0B96_14485"/>
<evidence type="ECO:0000256" key="2">
    <source>
        <dbReference type="SAM" id="Phobius"/>
    </source>
</evidence>
<evidence type="ECO:0000256" key="3">
    <source>
        <dbReference type="SAM" id="SignalP"/>
    </source>
</evidence>
<keyword evidence="2" id="KW-0472">Membrane</keyword>
<dbReference type="PANTHER" id="PTHR30373">
    <property type="entry name" value="UPF0603 PROTEIN YGCG"/>
    <property type="match status" value="1"/>
</dbReference>
<evidence type="ECO:0000313" key="6">
    <source>
        <dbReference type="Proteomes" id="UP000825051"/>
    </source>
</evidence>
<protein>
    <submittedName>
        <fullName evidence="5">TPM domain-containing protein</fullName>
    </submittedName>
</protein>
<feature type="region of interest" description="Disordered" evidence="1">
    <location>
        <begin position="213"/>
        <end position="253"/>
    </location>
</feature>
<feature type="transmembrane region" description="Helical" evidence="2">
    <location>
        <begin position="172"/>
        <end position="192"/>
    </location>
</feature>
<evidence type="ECO:0000256" key="1">
    <source>
        <dbReference type="SAM" id="MobiDB-lite"/>
    </source>
</evidence>
<name>A0A8F9TX89_9BACT</name>
<dbReference type="Pfam" id="PF04536">
    <property type="entry name" value="TPM_phosphatase"/>
    <property type="match status" value="1"/>
</dbReference>
<organism evidence="5 6">
    <name type="scientific">Horticoccus luteus</name>
    <dbReference type="NCBI Taxonomy" id="2862869"/>
    <lineage>
        <taxon>Bacteria</taxon>
        <taxon>Pseudomonadati</taxon>
        <taxon>Verrucomicrobiota</taxon>
        <taxon>Opitutia</taxon>
        <taxon>Opitutales</taxon>
        <taxon>Opitutaceae</taxon>
        <taxon>Horticoccus</taxon>
    </lineage>
</organism>
<keyword evidence="2" id="KW-1133">Transmembrane helix</keyword>
<keyword evidence="3" id="KW-0732">Signal</keyword>
<keyword evidence="6" id="KW-1185">Reference proteome</keyword>
<reference evidence="5" key="1">
    <citation type="submission" date="2021-08" db="EMBL/GenBank/DDBJ databases">
        <title>Genome of a novel bacterium of the phylum Verrucomicrobia, Oleiharenicola sp. KSB-15.</title>
        <authorList>
            <person name="Chung J.-H."/>
            <person name="Ahn J.-H."/>
            <person name="Yoon Y."/>
            <person name="Kim D.-Y."/>
            <person name="An S.-H."/>
            <person name="Park I."/>
            <person name="Yeon J."/>
        </authorList>
    </citation>
    <scope>NUCLEOTIDE SEQUENCE</scope>
    <source>
        <strain evidence="5">KSB-15</strain>
    </source>
</reference>
<feature type="chain" id="PRO_5034156230" evidence="3">
    <location>
        <begin position="18"/>
        <end position="253"/>
    </location>
</feature>
<feature type="signal peptide" evidence="3">
    <location>
        <begin position="1"/>
        <end position="17"/>
    </location>
</feature>
<proteinExistence type="predicted"/>
<accession>A0A8F9TX89</accession>
<dbReference type="Proteomes" id="UP000825051">
    <property type="component" value="Chromosome"/>
</dbReference>
<dbReference type="EMBL" id="CP080507">
    <property type="protein sequence ID" value="QYM80851.1"/>
    <property type="molecule type" value="Genomic_DNA"/>
</dbReference>
<sequence length="253" mass="26682">MALAWLALLVIPFFVRAAEVIPPAPRDHFNDYAGLVSADAARSLDAQLTQFERDTSTQLVVAIFPTMQSDSSVDDYAVRVAQAWGVGRKDRKNGAVLFCFMQEHKIYLTVGYGLEGALPDATAKRIIENEITPQFRAGHFEAGLRAGITAIEAATRGEYKGTGRTAPSHSRGLPPGALFGIFLVIVIFSVFARQRSRRSDFYGRRGRRTFWMGPGPWGGGGSSGGGGWSGGGGGGSFSGGGGSFGGGGAGGSW</sequence>
<dbReference type="InterPro" id="IPR007621">
    <property type="entry name" value="TPM_dom"/>
</dbReference>
<feature type="domain" description="TPM" evidence="4">
    <location>
        <begin position="30"/>
        <end position="153"/>
    </location>
</feature>
<dbReference type="PANTHER" id="PTHR30373:SF2">
    <property type="entry name" value="UPF0603 PROTEIN YGCG"/>
    <property type="match status" value="1"/>
</dbReference>
<gene>
    <name evidence="5" type="ORF">K0B96_14485</name>
</gene>
<feature type="compositionally biased region" description="Gly residues" evidence="1">
    <location>
        <begin position="215"/>
        <end position="253"/>
    </location>
</feature>
<evidence type="ECO:0000313" key="5">
    <source>
        <dbReference type="EMBL" id="QYM80851.1"/>
    </source>
</evidence>
<keyword evidence="2" id="KW-0812">Transmembrane</keyword>
<dbReference type="AlphaFoldDB" id="A0A8F9TX89"/>
<dbReference type="Gene3D" id="3.10.310.50">
    <property type="match status" value="1"/>
</dbReference>